<accession>A0ABV1BFM5</accession>
<feature type="domain" description="PPM-type phosphatase" evidence="2">
    <location>
        <begin position="283"/>
        <end position="494"/>
    </location>
</feature>
<dbReference type="Pfam" id="PF19732">
    <property type="entry name" value="SpoIIE_N"/>
    <property type="match status" value="1"/>
</dbReference>
<dbReference type="Pfam" id="PF07228">
    <property type="entry name" value="SpoIIE"/>
    <property type="match status" value="1"/>
</dbReference>
<protein>
    <submittedName>
        <fullName evidence="3">SpoIIE family protein phosphatase</fullName>
    </submittedName>
</protein>
<dbReference type="InterPro" id="IPR001932">
    <property type="entry name" value="PPM-type_phosphatase-like_dom"/>
</dbReference>
<dbReference type="SUPFAM" id="SSF81606">
    <property type="entry name" value="PP2C-like"/>
    <property type="match status" value="1"/>
</dbReference>
<evidence type="ECO:0000313" key="4">
    <source>
        <dbReference type="Proteomes" id="UP001473063"/>
    </source>
</evidence>
<dbReference type="InterPro" id="IPR045768">
    <property type="entry name" value="SpoIIE_N"/>
</dbReference>
<dbReference type="PANTHER" id="PTHR43156:SF2">
    <property type="entry name" value="STAGE II SPORULATION PROTEIN E"/>
    <property type="match status" value="1"/>
</dbReference>
<proteinExistence type="predicted"/>
<dbReference type="PANTHER" id="PTHR43156">
    <property type="entry name" value="STAGE II SPORULATION PROTEIN E-RELATED"/>
    <property type="match status" value="1"/>
</dbReference>
<sequence>MQEWIIAMLVVSILLMLRDMAKTVFSGRTQEKEELIPPGESHPQKEKVERYAESFRKLADTFYGMPYRKEFLSSGQLNRIVSDTSSAVCSRCYQREICWGERAGETLRLSENMIRTMEEGDEEAVRQVRSEWMGACGRSAQYFQVLGEEFREERQNLVWDNRMIENRLAVAQQLTEISRIMDHMAEELYDIMPADPRFREDLRKAFRKKHIVIKHVWVMDRIEGRRQVFLNLRARSGQCVSMVEISQILSRICGCHMTPEQGSRSTVNGDFHTVHFVEDVSYQMLYGVARLTREQEKVSGDNYICRQEEDGRFFLCLSDGMGSGMEAFKESEIVVELLEQFMESGLSQETAARMVNSALILKGREGIFSTVDICAVDLYTGICNFLKAGASATFIKRDHWVESIASESLAAGLVQQLDFDTASRKLYHGDYLIMMTDGVLDALPAEREEETMKEIIMDIREKEPKEIGRGILERVLGYSDYRARDDMTVVVAGLWKK</sequence>
<gene>
    <name evidence="3" type="ORF">WMO28_10860</name>
</gene>
<dbReference type="SMART" id="SM00331">
    <property type="entry name" value="PP2C_SIG"/>
    <property type="match status" value="1"/>
</dbReference>
<evidence type="ECO:0000256" key="1">
    <source>
        <dbReference type="ARBA" id="ARBA00022801"/>
    </source>
</evidence>
<evidence type="ECO:0000313" key="3">
    <source>
        <dbReference type="EMBL" id="MEQ2371434.1"/>
    </source>
</evidence>
<dbReference type="Proteomes" id="UP001473063">
    <property type="component" value="Unassembled WGS sequence"/>
</dbReference>
<evidence type="ECO:0000259" key="2">
    <source>
        <dbReference type="SMART" id="SM00331"/>
    </source>
</evidence>
<comment type="caution">
    <text evidence="3">The sequence shown here is derived from an EMBL/GenBank/DDBJ whole genome shotgun (WGS) entry which is preliminary data.</text>
</comment>
<dbReference type="RefSeq" id="WP_349056994.1">
    <property type="nucleotide sequence ID" value="NZ_JBBMEJ010000012.1"/>
</dbReference>
<keyword evidence="1" id="KW-0378">Hydrolase</keyword>
<dbReference type="EMBL" id="JBBMEJ010000012">
    <property type="protein sequence ID" value="MEQ2371434.1"/>
    <property type="molecule type" value="Genomic_DNA"/>
</dbReference>
<reference evidence="3 4" key="1">
    <citation type="submission" date="2024-03" db="EMBL/GenBank/DDBJ databases">
        <title>Human intestinal bacterial collection.</title>
        <authorList>
            <person name="Pauvert C."/>
            <person name="Hitch T.C.A."/>
            <person name="Clavel T."/>
        </authorList>
    </citation>
    <scope>NUCLEOTIDE SEQUENCE [LARGE SCALE GENOMIC DNA]</scope>
    <source>
        <strain evidence="3 4">CLA-JM-H16</strain>
    </source>
</reference>
<dbReference type="InterPro" id="IPR036457">
    <property type="entry name" value="PPM-type-like_dom_sf"/>
</dbReference>
<organism evidence="3 4">
    <name type="scientific">Blautia aquisgranensis</name>
    <dbReference type="NCBI Taxonomy" id="3133153"/>
    <lineage>
        <taxon>Bacteria</taxon>
        <taxon>Bacillati</taxon>
        <taxon>Bacillota</taxon>
        <taxon>Clostridia</taxon>
        <taxon>Lachnospirales</taxon>
        <taxon>Lachnospiraceae</taxon>
        <taxon>Blautia</taxon>
    </lineage>
</organism>
<dbReference type="InterPro" id="IPR052016">
    <property type="entry name" value="Bact_Sigma-Reg"/>
</dbReference>
<name>A0ABV1BFM5_9FIRM</name>
<dbReference type="Gene3D" id="3.60.40.10">
    <property type="entry name" value="PPM-type phosphatase domain"/>
    <property type="match status" value="1"/>
</dbReference>
<keyword evidence="4" id="KW-1185">Reference proteome</keyword>